<evidence type="ECO:0000313" key="2">
    <source>
        <dbReference type="Proteomes" id="UP001165413"/>
    </source>
</evidence>
<name>A0AA41X1H2_9ALTE</name>
<keyword evidence="2" id="KW-1185">Reference proteome</keyword>
<reference evidence="1" key="1">
    <citation type="submission" date="2022-07" db="EMBL/GenBank/DDBJ databases">
        <title>Characterization of the Novel Bacterium Alteromonas immobilis LMIT006 and Alteromonas gregis LMIT007.</title>
        <authorList>
            <person name="Lin X."/>
        </authorList>
    </citation>
    <scope>NUCLEOTIDE SEQUENCE</scope>
    <source>
        <strain evidence="1">LMIT007</strain>
    </source>
</reference>
<dbReference type="InterPro" id="IPR036249">
    <property type="entry name" value="Thioredoxin-like_sf"/>
</dbReference>
<dbReference type="Gene3D" id="3.40.30.10">
    <property type="entry name" value="Glutaredoxin"/>
    <property type="match status" value="1"/>
</dbReference>
<dbReference type="Proteomes" id="UP001165413">
    <property type="component" value="Unassembled WGS sequence"/>
</dbReference>
<sequence length="125" mass="13906">MALSKVIEATPQDIMARLANAETFVLNIVAQWCPDCTERQSLFINDFAEDLEVKGLSVHQVNVQVERKIFLSDEHAALTDLCGGHGYPRTIFVQNGKIIDSDNVEVITKNGLAELAQRFKGYLKA</sequence>
<dbReference type="RefSeq" id="WP_254099366.1">
    <property type="nucleotide sequence ID" value="NZ_JANATA010000005.1"/>
</dbReference>
<dbReference type="SUPFAM" id="SSF52833">
    <property type="entry name" value="Thioredoxin-like"/>
    <property type="match status" value="1"/>
</dbReference>
<proteinExistence type="predicted"/>
<accession>A0AA41X1H2</accession>
<dbReference type="AlphaFoldDB" id="A0AA41X1H2"/>
<organism evidence="1 2">
    <name type="scientific">Opacimonas viscosa</name>
    <dbReference type="NCBI Taxonomy" id="2961944"/>
    <lineage>
        <taxon>Bacteria</taxon>
        <taxon>Pseudomonadati</taxon>
        <taxon>Pseudomonadota</taxon>
        <taxon>Gammaproteobacteria</taxon>
        <taxon>Alteromonadales</taxon>
        <taxon>Alteromonadaceae</taxon>
        <taxon>Opacimonas</taxon>
    </lineage>
</organism>
<dbReference type="EMBL" id="JANATA010000005">
    <property type="protein sequence ID" value="MCP3428238.1"/>
    <property type="molecule type" value="Genomic_DNA"/>
</dbReference>
<comment type="caution">
    <text evidence="1">The sequence shown here is derived from an EMBL/GenBank/DDBJ whole genome shotgun (WGS) entry which is preliminary data.</text>
</comment>
<evidence type="ECO:0000313" key="1">
    <source>
        <dbReference type="EMBL" id="MCP3428238.1"/>
    </source>
</evidence>
<gene>
    <name evidence="1" type="ORF">NLF92_04690</name>
</gene>
<protein>
    <submittedName>
        <fullName evidence="1">Periplasmic thioredoxin of cytochrome c-type biogenesis</fullName>
    </submittedName>
</protein>